<name>A0A250XLC3_9CHLO</name>
<feature type="non-terminal residue" evidence="2">
    <location>
        <position position="1"/>
    </location>
</feature>
<evidence type="ECO:0000313" key="3">
    <source>
        <dbReference type="Proteomes" id="UP000232323"/>
    </source>
</evidence>
<reference evidence="2 3" key="1">
    <citation type="submission" date="2017-08" db="EMBL/GenBank/DDBJ databases">
        <title>Acidophilic green algal genome provides insights into adaptation to an acidic environment.</title>
        <authorList>
            <person name="Hirooka S."/>
            <person name="Hirose Y."/>
            <person name="Kanesaki Y."/>
            <person name="Higuchi S."/>
            <person name="Fujiwara T."/>
            <person name="Onuma R."/>
            <person name="Era A."/>
            <person name="Ohbayashi R."/>
            <person name="Uzuka A."/>
            <person name="Nozaki H."/>
            <person name="Yoshikawa H."/>
            <person name="Miyagishima S.Y."/>
        </authorList>
    </citation>
    <scope>NUCLEOTIDE SEQUENCE [LARGE SCALE GENOMIC DNA]</scope>
    <source>
        <strain evidence="2 3">NIES-2499</strain>
    </source>
</reference>
<dbReference type="AlphaFoldDB" id="A0A250XLC3"/>
<dbReference type="Proteomes" id="UP000232323">
    <property type="component" value="Unassembled WGS sequence"/>
</dbReference>
<feature type="compositionally biased region" description="Low complexity" evidence="1">
    <location>
        <begin position="44"/>
        <end position="61"/>
    </location>
</feature>
<evidence type="ECO:0000313" key="2">
    <source>
        <dbReference type="EMBL" id="GAX83823.1"/>
    </source>
</evidence>
<sequence length="278" mass="29465">WMLCCQISAHPFNVGEDGTTRYSPLSLAGPVYSPGPSTHVGHNTVTSSSSRPPSQTSPSGSHPQASPQLITCRQGGWAAEDATATNRLPSPSKVLGSESSRHHNIEQSKASYHAPSITASYPSKSPSKLAPGLETAHLLKPDLTFHHVSKISSAVQTEDIGGETGCSRWQPLGAELAAQISQQQKVRPTRPEYLHSSVTKLTTCDSIGAEAAAAAGTSAALSVHVTTSAVSELIRRFREAPPRPREQRSSTSAAAGPLRSRDVQDVEPDDDTISHRII</sequence>
<keyword evidence="3" id="KW-1185">Reference proteome</keyword>
<evidence type="ECO:0000256" key="1">
    <source>
        <dbReference type="SAM" id="MobiDB-lite"/>
    </source>
</evidence>
<protein>
    <submittedName>
        <fullName evidence="2">Uncharacterized protein</fullName>
    </submittedName>
</protein>
<feature type="compositionally biased region" description="Basic and acidic residues" evidence="1">
    <location>
        <begin position="237"/>
        <end position="248"/>
    </location>
</feature>
<feature type="region of interest" description="Disordered" evidence="1">
    <location>
        <begin position="33"/>
        <end position="68"/>
    </location>
</feature>
<proteinExistence type="predicted"/>
<feature type="region of interest" description="Disordered" evidence="1">
    <location>
        <begin position="237"/>
        <end position="278"/>
    </location>
</feature>
<feature type="compositionally biased region" description="Polar residues" evidence="1">
    <location>
        <begin position="117"/>
        <end position="126"/>
    </location>
</feature>
<feature type="region of interest" description="Disordered" evidence="1">
    <location>
        <begin position="83"/>
        <end position="128"/>
    </location>
</feature>
<comment type="caution">
    <text evidence="2">The sequence shown here is derived from an EMBL/GenBank/DDBJ whole genome shotgun (WGS) entry which is preliminary data.</text>
</comment>
<accession>A0A250XLC3</accession>
<gene>
    <name evidence="2" type="ORF">CEUSTIGMA_g11248.t1</name>
</gene>
<organism evidence="2 3">
    <name type="scientific">Chlamydomonas eustigma</name>
    <dbReference type="NCBI Taxonomy" id="1157962"/>
    <lineage>
        <taxon>Eukaryota</taxon>
        <taxon>Viridiplantae</taxon>
        <taxon>Chlorophyta</taxon>
        <taxon>core chlorophytes</taxon>
        <taxon>Chlorophyceae</taxon>
        <taxon>CS clade</taxon>
        <taxon>Chlamydomonadales</taxon>
        <taxon>Chlamydomonadaceae</taxon>
        <taxon>Chlamydomonas</taxon>
    </lineage>
</organism>
<dbReference type="EMBL" id="BEGY01000108">
    <property type="protein sequence ID" value="GAX83823.1"/>
    <property type="molecule type" value="Genomic_DNA"/>
</dbReference>